<accession>A0A518G0Y5</accession>
<reference evidence="1 2" key="1">
    <citation type="submission" date="2019-02" db="EMBL/GenBank/DDBJ databases">
        <title>Deep-cultivation of Planctomycetes and their phenomic and genomic characterization uncovers novel biology.</title>
        <authorList>
            <person name="Wiegand S."/>
            <person name="Jogler M."/>
            <person name="Boedeker C."/>
            <person name="Pinto D."/>
            <person name="Vollmers J."/>
            <person name="Rivas-Marin E."/>
            <person name="Kohn T."/>
            <person name="Peeters S.H."/>
            <person name="Heuer A."/>
            <person name="Rast P."/>
            <person name="Oberbeckmann S."/>
            <person name="Bunk B."/>
            <person name="Jeske O."/>
            <person name="Meyerdierks A."/>
            <person name="Storesund J.E."/>
            <person name="Kallscheuer N."/>
            <person name="Luecker S."/>
            <person name="Lage O.M."/>
            <person name="Pohl T."/>
            <person name="Merkel B.J."/>
            <person name="Hornburger P."/>
            <person name="Mueller R.-W."/>
            <person name="Bruemmer F."/>
            <person name="Labrenz M."/>
            <person name="Spormann A.M."/>
            <person name="Op den Camp H."/>
            <person name="Overmann J."/>
            <person name="Amann R."/>
            <person name="Jetten M.S.M."/>
            <person name="Mascher T."/>
            <person name="Medema M.H."/>
            <person name="Devos D.P."/>
            <person name="Kaster A.-K."/>
            <person name="Ovreas L."/>
            <person name="Rohde M."/>
            <person name="Galperin M.Y."/>
            <person name="Jogler C."/>
        </authorList>
    </citation>
    <scope>NUCLEOTIDE SEQUENCE [LARGE SCALE GENOMIC DNA]</scope>
    <source>
        <strain evidence="1 2">Q31a</strain>
    </source>
</reference>
<proteinExistence type="predicted"/>
<sequence length="179" mass="20703">MAEYVMLHLIHYEGRPFEAAPRHAIKLLDHTELLLPSLAECAEAIRSLCRRGLTYVIDLSIQRSIATYIASRHGRGPTDGLPLVGQFDFTLAGAELWRAILNFEHPEMGTDYYWHTTLSCIYRRNATILIGYELDWVLKDARLCELQPTAPYEQIGVWRSQWWREIPSGYIQRCRPLAD</sequence>
<evidence type="ECO:0000313" key="1">
    <source>
        <dbReference type="EMBL" id="QDV22253.1"/>
    </source>
</evidence>
<gene>
    <name evidence="1" type="ORF">Q31a_05370</name>
</gene>
<organism evidence="1 2">
    <name type="scientific">Aureliella helgolandensis</name>
    <dbReference type="NCBI Taxonomy" id="2527968"/>
    <lineage>
        <taxon>Bacteria</taxon>
        <taxon>Pseudomonadati</taxon>
        <taxon>Planctomycetota</taxon>
        <taxon>Planctomycetia</taxon>
        <taxon>Pirellulales</taxon>
        <taxon>Pirellulaceae</taxon>
        <taxon>Aureliella</taxon>
    </lineage>
</organism>
<dbReference type="EMBL" id="CP036298">
    <property type="protein sequence ID" value="QDV22253.1"/>
    <property type="molecule type" value="Genomic_DNA"/>
</dbReference>
<name>A0A518G0Y5_9BACT</name>
<keyword evidence="2" id="KW-1185">Reference proteome</keyword>
<protein>
    <submittedName>
        <fullName evidence="1">Uncharacterized protein</fullName>
    </submittedName>
</protein>
<dbReference type="AlphaFoldDB" id="A0A518G0Y5"/>
<dbReference type="Proteomes" id="UP000318017">
    <property type="component" value="Chromosome"/>
</dbReference>
<dbReference type="KEGG" id="ahel:Q31a_05370"/>
<evidence type="ECO:0000313" key="2">
    <source>
        <dbReference type="Proteomes" id="UP000318017"/>
    </source>
</evidence>